<dbReference type="AlphaFoldDB" id="B3PNG3"/>
<keyword evidence="7" id="KW-0482">Metalloprotease</keyword>
<dbReference type="InterPro" id="IPR000718">
    <property type="entry name" value="Peptidase_M13"/>
</dbReference>
<evidence type="ECO:0000256" key="6">
    <source>
        <dbReference type="ARBA" id="ARBA00022833"/>
    </source>
</evidence>
<keyword evidence="4" id="KW-0479">Metal-binding</keyword>
<evidence type="ECO:0000256" key="3">
    <source>
        <dbReference type="ARBA" id="ARBA00022670"/>
    </source>
</evidence>
<dbReference type="Pfam" id="PF01431">
    <property type="entry name" value="Peptidase_M13"/>
    <property type="match status" value="1"/>
</dbReference>
<evidence type="ECO:0000256" key="2">
    <source>
        <dbReference type="ARBA" id="ARBA00007357"/>
    </source>
</evidence>
<dbReference type="SUPFAM" id="SSF55486">
    <property type="entry name" value="Metalloproteases ('zincins'), catalytic domain"/>
    <property type="match status" value="1"/>
</dbReference>
<dbReference type="InterPro" id="IPR008753">
    <property type="entry name" value="Peptidase_M13_N"/>
</dbReference>
<evidence type="ECO:0000256" key="4">
    <source>
        <dbReference type="ARBA" id="ARBA00022723"/>
    </source>
</evidence>
<dbReference type="InterPro" id="IPR018497">
    <property type="entry name" value="Peptidase_M13_C"/>
</dbReference>
<keyword evidence="6" id="KW-0862">Zinc</keyword>
<dbReference type="Gene3D" id="1.10.1380.10">
    <property type="entry name" value="Neutral endopeptidase , domain2"/>
    <property type="match status" value="1"/>
</dbReference>
<dbReference type="CDD" id="cd08662">
    <property type="entry name" value="M13"/>
    <property type="match status" value="1"/>
</dbReference>
<feature type="domain" description="Peptidase M13 C-terminal" evidence="8">
    <location>
        <begin position="442"/>
        <end position="631"/>
    </location>
</feature>
<evidence type="ECO:0000256" key="5">
    <source>
        <dbReference type="ARBA" id="ARBA00022801"/>
    </source>
</evidence>
<dbReference type="PRINTS" id="PR00786">
    <property type="entry name" value="NEPRILYSIN"/>
</dbReference>
<dbReference type="GO" id="GO:0046872">
    <property type="term" value="F:metal ion binding"/>
    <property type="evidence" value="ECO:0007669"/>
    <property type="project" value="UniProtKB-KW"/>
</dbReference>
<protein>
    <submittedName>
        <fullName evidence="10">Endopeptidase O</fullName>
    </submittedName>
</protein>
<keyword evidence="3" id="KW-0645">Protease</keyword>
<evidence type="ECO:0000259" key="8">
    <source>
        <dbReference type="Pfam" id="PF01431"/>
    </source>
</evidence>
<dbReference type="STRING" id="243272.MARTH_orf845"/>
<gene>
    <name evidence="10" type="primary">pepO</name>
    <name evidence="10" type="ordered locus">MARTH_orf845</name>
</gene>
<dbReference type="HOGENOM" id="CLU_006187_7_2_14"/>
<evidence type="ECO:0000256" key="1">
    <source>
        <dbReference type="ARBA" id="ARBA00001947"/>
    </source>
</evidence>
<keyword evidence="11" id="KW-1185">Reference proteome</keyword>
<evidence type="ECO:0000259" key="9">
    <source>
        <dbReference type="Pfam" id="PF05649"/>
    </source>
</evidence>
<dbReference type="Gene3D" id="3.40.390.10">
    <property type="entry name" value="Collagenase (Catalytic Domain)"/>
    <property type="match status" value="1"/>
</dbReference>
<reference evidence="10 11" key="1">
    <citation type="journal article" date="2008" name="Infect. Immun.">
        <title>Genome of Mycoplasma arthritidis.</title>
        <authorList>
            <person name="Dybvig K."/>
            <person name="Zuhua C."/>
            <person name="Lao P."/>
            <person name="Jordan D.S."/>
            <person name="French C.T."/>
            <person name="Tu A.H."/>
            <person name="Loraine A.E."/>
        </authorList>
    </citation>
    <scope>NUCLEOTIDE SEQUENCE [LARGE SCALE GENOMIC DNA]</scope>
    <source>
        <strain evidence="10 11">158L3-1</strain>
    </source>
</reference>
<dbReference type="EMBL" id="CP001047">
    <property type="protein sequence ID" value="ACF07565.1"/>
    <property type="molecule type" value="Genomic_DNA"/>
</dbReference>
<dbReference type="PANTHER" id="PTHR11733">
    <property type="entry name" value="ZINC METALLOPROTEASE FAMILY M13 NEPRILYSIN-RELATED"/>
    <property type="match status" value="1"/>
</dbReference>
<organism evidence="10 11">
    <name type="scientific">Metamycoplasma arthritidis (strain 158L3-1)</name>
    <name type="common">Mycoplasma arthritidis</name>
    <dbReference type="NCBI Taxonomy" id="243272"/>
    <lineage>
        <taxon>Bacteria</taxon>
        <taxon>Bacillati</taxon>
        <taxon>Mycoplasmatota</taxon>
        <taxon>Mycoplasmoidales</taxon>
        <taxon>Metamycoplasmataceae</taxon>
        <taxon>Metamycoplasma</taxon>
    </lineage>
</organism>
<dbReference type="GO" id="GO:0016485">
    <property type="term" value="P:protein processing"/>
    <property type="evidence" value="ECO:0007669"/>
    <property type="project" value="TreeGrafter"/>
</dbReference>
<evidence type="ECO:0000256" key="7">
    <source>
        <dbReference type="ARBA" id="ARBA00023049"/>
    </source>
</evidence>
<keyword evidence="5" id="KW-0378">Hydrolase</keyword>
<feature type="domain" description="Peptidase M13 N-terminal" evidence="9">
    <location>
        <begin position="8"/>
        <end position="385"/>
    </location>
</feature>
<dbReference type="PANTHER" id="PTHR11733:SF167">
    <property type="entry name" value="FI17812P1-RELATED"/>
    <property type="match status" value="1"/>
</dbReference>
<dbReference type="GO" id="GO:0004222">
    <property type="term" value="F:metalloendopeptidase activity"/>
    <property type="evidence" value="ECO:0007669"/>
    <property type="project" value="InterPro"/>
</dbReference>
<evidence type="ECO:0000313" key="11">
    <source>
        <dbReference type="Proteomes" id="UP000008812"/>
    </source>
</evidence>
<evidence type="ECO:0000313" key="10">
    <source>
        <dbReference type="EMBL" id="ACF07565.1"/>
    </source>
</evidence>
<dbReference type="GO" id="GO:0005886">
    <property type="term" value="C:plasma membrane"/>
    <property type="evidence" value="ECO:0007669"/>
    <property type="project" value="TreeGrafter"/>
</dbReference>
<accession>B3PNG3</accession>
<dbReference type="InterPro" id="IPR042089">
    <property type="entry name" value="Peptidase_M13_dom_2"/>
</dbReference>
<comment type="similarity">
    <text evidence="2">Belongs to the peptidase M13 family.</text>
</comment>
<comment type="cofactor">
    <cofactor evidence="1">
        <name>Zn(2+)</name>
        <dbReference type="ChEBI" id="CHEBI:29105"/>
    </cofactor>
</comment>
<dbReference type="KEGG" id="mat:MARTH_orf845"/>
<dbReference type="PROSITE" id="PS51885">
    <property type="entry name" value="NEPRILYSIN"/>
    <property type="match status" value="1"/>
</dbReference>
<dbReference type="eggNOG" id="COG3590">
    <property type="taxonomic scope" value="Bacteria"/>
</dbReference>
<proteinExistence type="inferred from homology"/>
<name>B3PNG3_META1</name>
<sequence>MNKELIKKDFYEAVNGSWLSTHKIPNDRVGWGSFYEIDEKLTKLKSKLINDWKENPNLIKDQPILVEMVSYYKLLSDWESRKKNGMKPLKPLLKKISSLKKWEDLEKNYREFTYLGLMMPLGFSVSPDFKDSEKQIVWLEDAQIILPEKGYYDDKEKSEALLNTYATMVEKLLRKLRINKDKIKKLIDETFEFDRLCVEFALSAEEGAEFTKLYNMITTEEAQKSINVLNINKILQALVGQEVFDFSAVSPKFVSGLNKLYNENTFNLYRSALFVNAVVKFAPFLDDDARKISSIYRMAISGITKFKDKKKVAIDTAIETFSIPFGLYYGEIYFGKEAKEDVEHMIKSMIAIYKKRLENNSWLSKETKEKAIVKLNKMELHVGYPEKIQTYYRDMRVKEYEGYNDLLLNTFDFISLAKEYDFKKYLKPVDRKLWSMSPAVVNAYFSPNNNHIVFPAAILNKPFYGSKNSSVNYGGIGTVIAHEISHAFDNNGANFDENGNMINWWTEEDKKNFENKAKDMIALFNGKTIEAGKCNGKLTVSENIADAGGVSCAYEAASLEKDFDPKKFYENFATIWRTKYRPQFAQMLLNIDVHAPVKLRANIQIQNSDGFYKAYDISPEDPMYLAPEKRVKIW</sequence>
<dbReference type="Pfam" id="PF05649">
    <property type="entry name" value="Peptidase_M13_N"/>
    <property type="match status" value="1"/>
</dbReference>
<dbReference type="RefSeq" id="WP_012498522.1">
    <property type="nucleotide sequence ID" value="NC_011025.1"/>
</dbReference>
<dbReference type="Proteomes" id="UP000008812">
    <property type="component" value="Chromosome"/>
</dbReference>
<dbReference type="InterPro" id="IPR024079">
    <property type="entry name" value="MetalloPept_cat_dom_sf"/>
</dbReference>